<evidence type="ECO:0000256" key="1">
    <source>
        <dbReference type="ARBA" id="ARBA00005854"/>
    </source>
</evidence>
<evidence type="ECO:0000259" key="5">
    <source>
        <dbReference type="Pfam" id="PF02826"/>
    </source>
</evidence>
<name>A0A926S1J7_9BACI</name>
<dbReference type="InterPro" id="IPR006140">
    <property type="entry name" value="D-isomer_DH_NAD-bd"/>
</dbReference>
<dbReference type="Pfam" id="PF02826">
    <property type="entry name" value="2-Hacid_dh_C"/>
    <property type="match status" value="1"/>
</dbReference>
<evidence type="ECO:0000313" key="6">
    <source>
        <dbReference type="EMBL" id="MBD1381079.1"/>
    </source>
</evidence>
<evidence type="ECO:0000256" key="3">
    <source>
        <dbReference type="RuleBase" id="RU003719"/>
    </source>
</evidence>
<dbReference type="Pfam" id="PF00389">
    <property type="entry name" value="2-Hacid_dh"/>
    <property type="match status" value="1"/>
</dbReference>
<feature type="domain" description="D-isomer specific 2-hydroxyacid dehydrogenase catalytic" evidence="4">
    <location>
        <begin position="5"/>
        <end position="318"/>
    </location>
</feature>
<dbReference type="SUPFAM" id="SSF52283">
    <property type="entry name" value="Formate/glycerate dehydrogenase catalytic domain-like"/>
    <property type="match status" value="1"/>
</dbReference>
<dbReference type="AlphaFoldDB" id="A0A926S1J7"/>
<dbReference type="SUPFAM" id="SSF51735">
    <property type="entry name" value="NAD(P)-binding Rossmann-fold domains"/>
    <property type="match status" value="1"/>
</dbReference>
<feature type="domain" description="D-isomer specific 2-hydroxyacid dehydrogenase NAD-binding" evidence="5">
    <location>
        <begin position="108"/>
        <end position="287"/>
    </location>
</feature>
<reference evidence="6" key="1">
    <citation type="submission" date="2020-09" db="EMBL/GenBank/DDBJ databases">
        <title>A novel bacterium of genus Bacillus, isolated from South China Sea.</title>
        <authorList>
            <person name="Huang H."/>
            <person name="Mo K."/>
            <person name="Hu Y."/>
        </authorList>
    </citation>
    <scope>NUCLEOTIDE SEQUENCE</scope>
    <source>
        <strain evidence="6">IB182487</strain>
    </source>
</reference>
<dbReference type="CDD" id="cd05301">
    <property type="entry name" value="GDH"/>
    <property type="match status" value="1"/>
</dbReference>
<dbReference type="Gene3D" id="3.40.50.720">
    <property type="entry name" value="NAD(P)-binding Rossmann-like Domain"/>
    <property type="match status" value="2"/>
</dbReference>
<dbReference type="PANTHER" id="PTHR10996">
    <property type="entry name" value="2-HYDROXYACID DEHYDROGENASE-RELATED"/>
    <property type="match status" value="1"/>
</dbReference>
<dbReference type="GO" id="GO:0005829">
    <property type="term" value="C:cytosol"/>
    <property type="evidence" value="ECO:0007669"/>
    <property type="project" value="TreeGrafter"/>
</dbReference>
<keyword evidence="7" id="KW-1185">Reference proteome</keyword>
<dbReference type="InterPro" id="IPR036291">
    <property type="entry name" value="NAD(P)-bd_dom_sf"/>
</dbReference>
<proteinExistence type="inferred from homology"/>
<organism evidence="6 7">
    <name type="scientific">Metabacillus arenae</name>
    <dbReference type="NCBI Taxonomy" id="2771434"/>
    <lineage>
        <taxon>Bacteria</taxon>
        <taxon>Bacillati</taxon>
        <taxon>Bacillota</taxon>
        <taxon>Bacilli</taxon>
        <taxon>Bacillales</taxon>
        <taxon>Bacillaceae</taxon>
        <taxon>Metabacillus</taxon>
    </lineage>
</organism>
<dbReference type="GO" id="GO:0016618">
    <property type="term" value="F:hydroxypyruvate reductase [NAD(P)H] activity"/>
    <property type="evidence" value="ECO:0007669"/>
    <property type="project" value="TreeGrafter"/>
</dbReference>
<comment type="similarity">
    <text evidence="1 3">Belongs to the D-isomer specific 2-hydroxyacid dehydrogenase family.</text>
</comment>
<accession>A0A926S1J7</accession>
<dbReference type="EMBL" id="JACXAI010000015">
    <property type="protein sequence ID" value="MBD1381079.1"/>
    <property type="molecule type" value="Genomic_DNA"/>
</dbReference>
<dbReference type="GO" id="GO:0051287">
    <property type="term" value="F:NAD binding"/>
    <property type="evidence" value="ECO:0007669"/>
    <property type="project" value="InterPro"/>
</dbReference>
<dbReference type="PANTHER" id="PTHR10996:SF283">
    <property type="entry name" value="GLYOXYLATE_HYDROXYPYRUVATE REDUCTASE B"/>
    <property type="match status" value="1"/>
</dbReference>
<dbReference type="FunFam" id="3.40.50.720:FF:000462">
    <property type="entry name" value="Glyoxylate reductase (NADP+)"/>
    <property type="match status" value="1"/>
</dbReference>
<dbReference type="Proteomes" id="UP000626844">
    <property type="component" value="Unassembled WGS sequence"/>
</dbReference>
<dbReference type="GO" id="GO:0030267">
    <property type="term" value="F:glyoxylate reductase (NADPH) activity"/>
    <property type="evidence" value="ECO:0007669"/>
    <property type="project" value="TreeGrafter"/>
</dbReference>
<evidence type="ECO:0000259" key="4">
    <source>
        <dbReference type="Pfam" id="PF00389"/>
    </source>
</evidence>
<evidence type="ECO:0000256" key="2">
    <source>
        <dbReference type="ARBA" id="ARBA00023002"/>
    </source>
</evidence>
<keyword evidence="2 3" id="KW-0560">Oxidoreductase</keyword>
<dbReference type="RefSeq" id="WP_191158675.1">
    <property type="nucleotide sequence ID" value="NZ_JACXAI010000015.1"/>
</dbReference>
<comment type="caution">
    <text evidence="6">The sequence shown here is derived from an EMBL/GenBank/DDBJ whole genome shotgun (WGS) entry which is preliminary data.</text>
</comment>
<dbReference type="InterPro" id="IPR050223">
    <property type="entry name" value="D-isomer_2-hydroxyacid_DH"/>
</dbReference>
<dbReference type="InterPro" id="IPR006139">
    <property type="entry name" value="D-isomer_2_OHA_DH_cat_dom"/>
</dbReference>
<gene>
    <name evidence="6" type="ORF">IC621_12630</name>
</gene>
<dbReference type="InterPro" id="IPR029752">
    <property type="entry name" value="D-isomer_DH_CS1"/>
</dbReference>
<evidence type="ECO:0000313" key="7">
    <source>
        <dbReference type="Proteomes" id="UP000626844"/>
    </source>
</evidence>
<protein>
    <submittedName>
        <fullName evidence="6">D-glycerate dehydrogenase</fullName>
    </submittedName>
</protein>
<sequence>MKPKVFLAKQVPNEVISFLTEHTEVEVWKGESPIPRRELLNKIQEVEGLLLSGIKIDSQLLERAPHLKIVSNSSVGYNNFDIEKMAMHNVIGTHTPFVLDDTVADLAFGLILSAARRIPELDRFVKEGKWEEKLEDDLFGLDVHHKTIGIIGMGRVGEAIAKRAKLGFNMNVLYHNRNRKLDVETSLGAVYKKLNELLQEADFVVLMVPLTEETKHLIAEREFSLMKQSAFFINTSRGETIDEQALIKALENKEIRGAGLDVFEQEPIDQNHPFLKLDNVITLPHIGSATMQTRSQMAMVAAENLVAGVTGKIPKHVVPELRGLVNP</sequence>
<dbReference type="PROSITE" id="PS00065">
    <property type="entry name" value="D_2_HYDROXYACID_DH_1"/>
    <property type="match status" value="1"/>
</dbReference>